<dbReference type="InterPro" id="IPR036388">
    <property type="entry name" value="WH-like_DNA-bd_sf"/>
</dbReference>
<comment type="caution">
    <text evidence="6">The sequence shown here is derived from an EMBL/GenBank/DDBJ whole genome shotgun (WGS) entry which is preliminary data.</text>
</comment>
<evidence type="ECO:0000256" key="2">
    <source>
        <dbReference type="ARBA" id="ARBA00023125"/>
    </source>
</evidence>
<reference evidence="6 7" key="1">
    <citation type="submission" date="2021-09" db="EMBL/GenBank/DDBJ databases">
        <title>Whole genome sequence of Nocardioides sp. GBK3QG-3.</title>
        <authorList>
            <person name="Tuo L."/>
        </authorList>
    </citation>
    <scope>NUCLEOTIDE SEQUENCE [LARGE SCALE GENOMIC DNA]</scope>
    <source>
        <strain evidence="6 7">GBK3QG-3</strain>
    </source>
</reference>
<dbReference type="Pfam" id="PF00196">
    <property type="entry name" value="GerE"/>
    <property type="match status" value="1"/>
</dbReference>
<dbReference type="SMART" id="SM00421">
    <property type="entry name" value="HTH_LUXR"/>
    <property type="match status" value="1"/>
</dbReference>
<protein>
    <submittedName>
        <fullName evidence="6">Helix-turn-helix transcriptional regulator</fullName>
    </submittedName>
</protein>
<dbReference type="SUPFAM" id="SSF46894">
    <property type="entry name" value="C-terminal effector domain of the bipartite response regulators"/>
    <property type="match status" value="1"/>
</dbReference>
<keyword evidence="7" id="KW-1185">Reference proteome</keyword>
<dbReference type="RefSeq" id="WP_224122361.1">
    <property type="nucleotide sequence ID" value="NZ_JAIQZJ010000003.1"/>
</dbReference>
<dbReference type="EMBL" id="JAIQZJ010000003">
    <property type="protein sequence ID" value="MBZ5737987.1"/>
    <property type="molecule type" value="Genomic_DNA"/>
</dbReference>
<gene>
    <name evidence="6" type="ORF">K8U61_07425</name>
</gene>
<accession>A0ABS7UB02</accession>
<feature type="region of interest" description="Disordered" evidence="4">
    <location>
        <begin position="1"/>
        <end position="21"/>
    </location>
</feature>
<keyword evidence="2" id="KW-0238">DNA-binding</keyword>
<name>A0ABS7UB02_9ACTN</name>
<dbReference type="PANTHER" id="PTHR43214:SF24">
    <property type="entry name" value="TRANSCRIPTIONAL REGULATORY PROTEIN NARL-RELATED"/>
    <property type="match status" value="1"/>
</dbReference>
<proteinExistence type="predicted"/>
<evidence type="ECO:0000256" key="1">
    <source>
        <dbReference type="ARBA" id="ARBA00023015"/>
    </source>
</evidence>
<keyword evidence="3" id="KW-0804">Transcription</keyword>
<dbReference type="Gene3D" id="1.10.10.10">
    <property type="entry name" value="Winged helix-like DNA-binding domain superfamily/Winged helix DNA-binding domain"/>
    <property type="match status" value="1"/>
</dbReference>
<organism evidence="6 7">
    <name type="scientific">Nocardioides mangrovi</name>
    <dbReference type="NCBI Taxonomy" id="2874580"/>
    <lineage>
        <taxon>Bacteria</taxon>
        <taxon>Bacillati</taxon>
        <taxon>Actinomycetota</taxon>
        <taxon>Actinomycetes</taxon>
        <taxon>Propionibacteriales</taxon>
        <taxon>Nocardioidaceae</taxon>
        <taxon>Nocardioides</taxon>
    </lineage>
</organism>
<evidence type="ECO:0000256" key="4">
    <source>
        <dbReference type="SAM" id="MobiDB-lite"/>
    </source>
</evidence>
<sequence>MTPEDLPVGVGQGPGSRIPSSARQAVLDAAAVLQVRRTEAAAEAARGRLAEGEIVAIGMKAISEWMASTAETWGEILSVRPTATVAQLRAGLPANRAGFERGVSMVSVFDFYGTSAEGRILLANEPVGGYLLGCGPVQMKIIDRRSVLLEGPEVDGFPSLMSVGSAACMEAAWRYWEAVLASCVPADAPSERTAGEFTRRQRQVIALMASDLGDDAIAASLGVSVRTVRADIAGVLAAVGVRTRFAAAVRLHRLISEPD</sequence>
<evidence type="ECO:0000313" key="6">
    <source>
        <dbReference type="EMBL" id="MBZ5737987.1"/>
    </source>
</evidence>
<dbReference type="InterPro" id="IPR039420">
    <property type="entry name" value="WalR-like"/>
</dbReference>
<keyword evidence="1" id="KW-0805">Transcription regulation</keyword>
<dbReference type="PANTHER" id="PTHR43214">
    <property type="entry name" value="TWO-COMPONENT RESPONSE REGULATOR"/>
    <property type="match status" value="1"/>
</dbReference>
<evidence type="ECO:0000256" key="3">
    <source>
        <dbReference type="ARBA" id="ARBA00023163"/>
    </source>
</evidence>
<dbReference type="InterPro" id="IPR016032">
    <property type="entry name" value="Sig_transdc_resp-reg_C-effctor"/>
</dbReference>
<feature type="domain" description="HTH luxR-type" evidence="5">
    <location>
        <begin position="194"/>
        <end position="251"/>
    </location>
</feature>
<evidence type="ECO:0000313" key="7">
    <source>
        <dbReference type="Proteomes" id="UP000780875"/>
    </source>
</evidence>
<evidence type="ECO:0000259" key="5">
    <source>
        <dbReference type="SMART" id="SM00421"/>
    </source>
</evidence>
<dbReference type="Proteomes" id="UP000780875">
    <property type="component" value="Unassembled WGS sequence"/>
</dbReference>
<dbReference type="InterPro" id="IPR000792">
    <property type="entry name" value="Tscrpt_reg_LuxR_C"/>
</dbReference>